<evidence type="ECO:0008006" key="9">
    <source>
        <dbReference type="Google" id="ProtNLM"/>
    </source>
</evidence>
<keyword evidence="4 6" id="KW-0732">Signal</keyword>
<evidence type="ECO:0000256" key="5">
    <source>
        <dbReference type="ARBA" id="ARBA00023180"/>
    </source>
</evidence>
<dbReference type="PANTHER" id="PTHR13234:SF8">
    <property type="entry name" value="GAMMA-INTERFERON-INDUCIBLE LYSOSOMAL THIOL REDUCTASE"/>
    <property type="match status" value="1"/>
</dbReference>
<name>A0AAD5WIY1_PARTN</name>
<feature type="chain" id="PRO_5042132258" description="Gamma-interferon-inducible lysosomal thiol reductase" evidence="6">
    <location>
        <begin position="16"/>
        <end position="261"/>
    </location>
</feature>
<comment type="subcellular location">
    <subcellularLocation>
        <location evidence="1">Secreted</location>
    </subcellularLocation>
</comment>
<dbReference type="GO" id="GO:0005576">
    <property type="term" value="C:extracellular region"/>
    <property type="evidence" value="ECO:0007669"/>
    <property type="project" value="UniProtKB-SubCell"/>
</dbReference>
<evidence type="ECO:0000256" key="3">
    <source>
        <dbReference type="ARBA" id="ARBA00022525"/>
    </source>
</evidence>
<dbReference type="Proteomes" id="UP001196413">
    <property type="component" value="Unassembled WGS sequence"/>
</dbReference>
<proteinExistence type="inferred from homology"/>
<comment type="similarity">
    <text evidence="2">Belongs to the GILT family.</text>
</comment>
<evidence type="ECO:0000313" key="8">
    <source>
        <dbReference type="Proteomes" id="UP001196413"/>
    </source>
</evidence>
<evidence type="ECO:0000256" key="6">
    <source>
        <dbReference type="SAM" id="SignalP"/>
    </source>
</evidence>
<dbReference type="AlphaFoldDB" id="A0AAD5WIY1"/>
<comment type="caution">
    <text evidence="7">The sequence shown here is derived from an EMBL/GenBank/DDBJ whole genome shotgun (WGS) entry which is preliminary data.</text>
</comment>
<protein>
    <recommendedName>
        <fullName evidence="9">Gamma-interferon-inducible lysosomal thiol reductase</fullName>
    </recommendedName>
</protein>
<gene>
    <name evidence="7" type="ORF">KIN20_033524</name>
</gene>
<dbReference type="InterPro" id="IPR004911">
    <property type="entry name" value="Interferon-induced_GILT"/>
</dbReference>
<dbReference type="PANTHER" id="PTHR13234">
    <property type="entry name" value="GAMMA-INTERFERON INDUCIBLE LYSOSOMAL THIOL REDUCTASE GILT"/>
    <property type="match status" value="1"/>
</dbReference>
<accession>A0AAD5WIY1</accession>
<keyword evidence="8" id="KW-1185">Reference proteome</keyword>
<evidence type="ECO:0000313" key="7">
    <source>
        <dbReference type="EMBL" id="KAJ1371555.1"/>
    </source>
</evidence>
<evidence type="ECO:0000256" key="2">
    <source>
        <dbReference type="ARBA" id="ARBA00005679"/>
    </source>
</evidence>
<dbReference type="GO" id="GO:0016671">
    <property type="term" value="F:oxidoreductase activity, acting on a sulfur group of donors, disulfide as acceptor"/>
    <property type="evidence" value="ECO:0007669"/>
    <property type="project" value="InterPro"/>
</dbReference>
<sequence length="261" mass="29901">MMLALLLLGFSAVSADRCASVPSALWCTNDELSKQCGVENQCNKAETDGWLIWNNKHTLLDASIYHRYNLTTFNKTINITVLIEGLCPYCEKWIVEELYPNIYENFAEVINIEFVPFGNAKNKNGTITCQHGEEECRINRFESCLIHSKVPFENATAECYRNQSIREEVQGKIQSCVHSHLGDELQQEAAEKTANVWPLKHYWVPWIIVNGVSVERTQAMLHSLPYYLCEWYIGGHDIPYCSLIAKAKSLENLQTYHDLSM</sequence>
<organism evidence="7 8">
    <name type="scientific">Parelaphostrongylus tenuis</name>
    <name type="common">Meningeal worm</name>
    <dbReference type="NCBI Taxonomy" id="148309"/>
    <lineage>
        <taxon>Eukaryota</taxon>
        <taxon>Metazoa</taxon>
        <taxon>Ecdysozoa</taxon>
        <taxon>Nematoda</taxon>
        <taxon>Chromadorea</taxon>
        <taxon>Rhabditida</taxon>
        <taxon>Rhabditina</taxon>
        <taxon>Rhabditomorpha</taxon>
        <taxon>Strongyloidea</taxon>
        <taxon>Metastrongylidae</taxon>
        <taxon>Parelaphostrongylus</taxon>
    </lineage>
</organism>
<dbReference type="EMBL" id="JAHQIW010007001">
    <property type="protein sequence ID" value="KAJ1371555.1"/>
    <property type="molecule type" value="Genomic_DNA"/>
</dbReference>
<evidence type="ECO:0000256" key="1">
    <source>
        <dbReference type="ARBA" id="ARBA00004613"/>
    </source>
</evidence>
<keyword evidence="3" id="KW-0964">Secreted</keyword>
<keyword evidence="5" id="KW-0325">Glycoprotein</keyword>
<reference evidence="7" key="1">
    <citation type="submission" date="2021-06" db="EMBL/GenBank/DDBJ databases">
        <title>Parelaphostrongylus tenuis whole genome reference sequence.</title>
        <authorList>
            <person name="Garwood T.J."/>
            <person name="Larsen P.A."/>
            <person name="Fountain-Jones N.M."/>
            <person name="Garbe J.R."/>
            <person name="Macchietto M.G."/>
            <person name="Kania S.A."/>
            <person name="Gerhold R.W."/>
            <person name="Richards J.E."/>
            <person name="Wolf T.M."/>
        </authorList>
    </citation>
    <scope>NUCLEOTIDE SEQUENCE</scope>
    <source>
        <strain evidence="7">MNPRO001-30</strain>
        <tissue evidence="7">Meninges</tissue>
    </source>
</reference>
<evidence type="ECO:0000256" key="4">
    <source>
        <dbReference type="ARBA" id="ARBA00022729"/>
    </source>
</evidence>
<dbReference type="Pfam" id="PF03227">
    <property type="entry name" value="GILT"/>
    <property type="match status" value="1"/>
</dbReference>
<feature type="signal peptide" evidence="6">
    <location>
        <begin position="1"/>
        <end position="15"/>
    </location>
</feature>